<comment type="caution">
    <text evidence="1">The sequence shown here is derived from an EMBL/GenBank/DDBJ whole genome shotgun (WGS) entry which is preliminary data.</text>
</comment>
<reference evidence="1 2" key="1">
    <citation type="journal article" date="2016" name="Nat. Commun.">
        <title>Thousands of microbial genomes shed light on interconnected biogeochemical processes in an aquifer system.</title>
        <authorList>
            <person name="Anantharaman K."/>
            <person name="Brown C.T."/>
            <person name="Hug L.A."/>
            <person name="Sharon I."/>
            <person name="Castelle C.J."/>
            <person name="Probst A.J."/>
            <person name="Thomas B.C."/>
            <person name="Singh A."/>
            <person name="Wilkins M.J."/>
            <person name="Karaoz U."/>
            <person name="Brodie E.L."/>
            <person name="Williams K.H."/>
            <person name="Hubbard S.S."/>
            <person name="Banfield J.F."/>
        </authorList>
    </citation>
    <scope>NUCLEOTIDE SEQUENCE [LARGE SCALE GENOMIC DNA]</scope>
</reference>
<sequence length="582" mass="63966">MPNKLKLSPKGKGLLIASFSFLFFIFAFGADAQTLLQASLWGTNNWQDPITVDQGTPLQLGWNFPGYTRCKFEENFGYPFGPSGTVSIPAYRSSYFMKCCNDFLCTNPIIDTVTINVALLPAGKQIYWDYRICDKQTNCQGMFVSAEAGYTQSNAQQVYDKLWPLSTLPHNWNSSLNAEIGLWYDNDNDFGFVQLVSLGGSWKRGIVYSYKDQKVFLASAEGNWGDDSFLHCYPEINPGGNLGVWAPLGGNPGGNMPTIYSQASKRSVCDLFGAAHPNAYDISGGWQDIRWYNDLTIGFGDPIPGWNWLNIFIMRMDGIHAIPSADYSNWWFETPTHYECTESKTCQIAPGSGPSTCSTDIDCGTLPTFNAYCKAIPDFGPAPLYDVSVEAWTEGTAQGDIVYRFDCGTGDGWGNDYTLIRDPNDPDPNQGTGYTALGICDYSLDGSYSVKVEASQSGLVDTADCSVDVQPGSLIPAGEIIIEGKGPTGSFSSAPITVGFGDDIEIRWKTSNVHDCQAFNSTDMASWAGPKPDSGGPEIISDMRNTTTFNLTCLEDISNQPIEGSFVVNVQFKPWWKEVFPW</sequence>
<name>A0A1G2FA36_9BACT</name>
<evidence type="ECO:0000313" key="1">
    <source>
        <dbReference type="EMBL" id="OGZ34421.1"/>
    </source>
</evidence>
<accession>A0A1G2FA36</accession>
<dbReference type="STRING" id="1801992.A2Y98_03830"/>
<evidence type="ECO:0000313" key="2">
    <source>
        <dbReference type="Proteomes" id="UP000179099"/>
    </source>
</evidence>
<gene>
    <name evidence="1" type="ORF">A2Y98_03830</name>
</gene>
<dbReference type="AlphaFoldDB" id="A0A1G2FA36"/>
<dbReference type="EMBL" id="MHMW01000010">
    <property type="protein sequence ID" value="OGZ34421.1"/>
    <property type="molecule type" value="Genomic_DNA"/>
</dbReference>
<proteinExistence type="predicted"/>
<dbReference type="Proteomes" id="UP000179099">
    <property type="component" value="Unassembled WGS sequence"/>
</dbReference>
<protein>
    <submittedName>
        <fullName evidence="1">Uncharacterized protein</fullName>
    </submittedName>
</protein>
<organism evidence="1 2">
    <name type="scientific">Candidatus Portnoybacteria bacterium RBG_19FT_COMBO_36_7</name>
    <dbReference type="NCBI Taxonomy" id="1801992"/>
    <lineage>
        <taxon>Bacteria</taxon>
        <taxon>Candidatus Portnoyibacteriota</taxon>
    </lineage>
</organism>